<feature type="compositionally biased region" description="Low complexity" evidence="1">
    <location>
        <begin position="543"/>
        <end position="552"/>
    </location>
</feature>
<feature type="region of interest" description="Disordered" evidence="1">
    <location>
        <begin position="115"/>
        <end position="388"/>
    </location>
</feature>
<feature type="compositionally biased region" description="Polar residues" evidence="1">
    <location>
        <begin position="27"/>
        <end position="36"/>
    </location>
</feature>
<sequence length="744" mass="82517">MDCGATSMSRRAHLPARIQTHIRNQDSHSSAVSHDTSPMADPIPSPRRWSPTYQPRRRSKQVPSLSFVPSPDMPRIETHNLSGPSPRKPVERSPACMSPFRSVRRMKEPFQLRLPVSPASMDGGPTNFPDKPARSPRPRGGHSLRTWASDQNLKCDIGGLGLLPSPPMSESRPSSAGPESSYFSFSSTESNDTERDTSQRICDINGDIREDPNEDLNDDQHQVKHSDETDRVVQVAETNDQIVEELESPQSNYAEEDLTPTASGFNIDDTLRRQPHRSSDWNNQPRTDVMNIHEAHSELARQCESGNERNTKPPSETHESPLKSPSSAYSSKDLPPGRSPRPQRSRTATVSSQASWDPREISDCERWLQGVPTDGLSDEGSPTREFNNRRKFQIVENDPPMPDLDIIPGARALEEPVRFAVISNAKPKLVDIGRQSPTASLPLPPPPPLPVSRHAVPTTPDQRLQEVSAFSPDTPMDVSDSGYDTRDSGYSFDSYDSKPEDDDDAYTDPGSLTSSDSVGSTVVCDRPESAQGERELQSLEIRSGSVSPKASSPAPPPSPGRNSNKSDKQEDKPQLWPQDWNLDDHEWTLDELDHSVKDFPRNMLRLTSPVILFLRKSDEEPFMKPFRTIFPKVSESHLDCLCAALLARNYLLSLSSAHRSAPSVSTRHDWIPDSVPAKAYSTLGIQIPPATPTKKAHPFASRSMKLRPHLERIVDNLLSSMCGRSDPTLKAAVEVLAQVLETKS</sequence>
<evidence type="ECO:0000313" key="2">
    <source>
        <dbReference type="EMBL" id="CAG8294723.1"/>
    </source>
</evidence>
<feature type="region of interest" description="Disordered" evidence="1">
    <location>
        <begin position="433"/>
        <end position="579"/>
    </location>
</feature>
<comment type="caution">
    <text evidence="2">The sequence shown here is derived from an EMBL/GenBank/DDBJ whole genome shotgun (WGS) entry which is preliminary data.</text>
</comment>
<proteinExistence type="predicted"/>
<feature type="compositionally biased region" description="Basic and acidic residues" evidence="1">
    <location>
        <begin position="357"/>
        <end position="366"/>
    </location>
</feature>
<name>A0A9W4N8Z4_PENOL</name>
<feature type="compositionally biased region" description="Basic and acidic residues" evidence="1">
    <location>
        <begin position="564"/>
        <end position="573"/>
    </location>
</feature>
<dbReference type="Proteomes" id="UP001153618">
    <property type="component" value="Unassembled WGS sequence"/>
</dbReference>
<evidence type="ECO:0000256" key="1">
    <source>
        <dbReference type="SAM" id="MobiDB-lite"/>
    </source>
</evidence>
<feature type="region of interest" description="Disordered" evidence="1">
    <location>
        <begin position="1"/>
        <end position="94"/>
    </location>
</feature>
<evidence type="ECO:0000313" key="3">
    <source>
        <dbReference type="Proteomes" id="UP001153618"/>
    </source>
</evidence>
<feature type="compositionally biased region" description="Polar residues" evidence="1">
    <location>
        <begin position="510"/>
        <end position="520"/>
    </location>
</feature>
<feature type="compositionally biased region" description="Low complexity" evidence="1">
    <location>
        <begin position="322"/>
        <end position="346"/>
    </location>
</feature>
<protein>
    <submittedName>
        <fullName evidence="2">Uncharacterized protein</fullName>
    </submittedName>
</protein>
<keyword evidence="3" id="KW-1185">Reference proteome</keyword>
<accession>A0A9W4N8Z4</accession>
<feature type="compositionally biased region" description="Basic and acidic residues" evidence="1">
    <location>
        <begin position="291"/>
        <end position="321"/>
    </location>
</feature>
<feature type="compositionally biased region" description="Basic and acidic residues" evidence="1">
    <location>
        <begin position="525"/>
        <end position="537"/>
    </location>
</feature>
<feature type="compositionally biased region" description="Basic and acidic residues" evidence="1">
    <location>
        <begin position="218"/>
        <end position="231"/>
    </location>
</feature>
<organism evidence="2 3">
    <name type="scientific">Penicillium olsonii</name>
    <dbReference type="NCBI Taxonomy" id="99116"/>
    <lineage>
        <taxon>Eukaryota</taxon>
        <taxon>Fungi</taxon>
        <taxon>Dikarya</taxon>
        <taxon>Ascomycota</taxon>
        <taxon>Pezizomycotina</taxon>
        <taxon>Eurotiomycetes</taxon>
        <taxon>Eurotiomycetidae</taxon>
        <taxon>Eurotiales</taxon>
        <taxon>Aspergillaceae</taxon>
        <taxon>Penicillium</taxon>
    </lineage>
</organism>
<reference evidence="2" key="1">
    <citation type="submission" date="2021-07" db="EMBL/GenBank/DDBJ databases">
        <authorList>
            <person name="Branca A.L. A."/>
        </authorList>
    </citation>
    <scope>NUCLEOTIDE SEQUENCE</scope>
</reference>
<dbReference type="EMBL" id="CAJVOS010000104">
    <property type="protein sequence ID" value="CAG8294723.1"/>
    <property type="molecule type" value="Genomic_DNA"/>
</dbReference>
<dbReference type="OrthoDB" id="4219928at2759"/>
<gene>
    <name evidence="2" type="ORF">POLS_LOCUS9770</name>
</gene>
<dbReference type="AlphaFoldDB" id="A0A9W4N8Z4"/>
<feature type="compositionally biased region" description="Low complexity" evidence="1">
    <location>
        <begin position="168"/>
        <end position="190"/>
    </location>
</feature>